<dbReference type="Proteomes" id="UP000652761">
    <property type="component" value="Unassembled WGS sequence"/>
</dbReference>
<evidence type="ECO:0000313" key="3">
    <source>
        <dbReference type="Proteomes" id="UP000652761"/>
    </source>
</evidence>
<dbReference type="OrthoDB" id="415023at2759"/>
<feature type="region of interest" description="Disordered" evidence="1">
    <location>
        <begin position="150"/>
        <end position="169"/>
    </location>
</feature>
<gene>
    <name evidence="2" type="ORF">Taro_040404</name>
</gene>
<accession>A0A843WSY1</accession>
<feature type="compositionally biased region" description="Acidic residues" evidence="1">
    <location>
        <begin position="150"/>
        <end position="159"/>
    </location>
</feature>
<proteinExistence type="predicted"/>
<comment type="caution">
    <text evidence="2">The sequence shown here is derived from an EMBL/GenBank/DDBJ whole genome shotgun (WGS) entry which is preliminary data.</text>
</comment>
<dbReference type="EMBL" id="NMUH01003899">
    <property type="protein sequence ID" value="MQM07565.1"/>
    <property type="molecule type" value="Genomic_DNA"/>
</dbReference>
<sequence>NYMSEKLILGLQQCSLEHVVEPLQGQGVSSQSRVQLLMIMYEQDPDVLRWGLHLLHGHSDPYQNSGYCVNTTQNDTCYYDREYAGEGNFGTGQTTVENDEVIAHALQEEFSQLAIAEASGLAHENEEHVQTSVLTQDWYGSTMRNFVSGNEEEQQDADDMASSSCSSPDQLYEGEEYLLELADDFSTVDEVGKRLNQVASTPHKPRINREIPSADEAISDHQRLLERYI</sequence>
<dbReference type="AlphaFoldDB" id="A0A843WSY1"/>
<evidence type="ECO:0000256" key="1">
    <source>
        <dbReference type="SAM" id="MobiDB-lite"/>
    </source>
</evidence>
<reference evidence="2" key="1">
    <citation type="submission" date="2017-07" db="EMBL/GenBank/DDBJ databases">
        <title>Taro Niue Genome Assembly and Annotation.</title>
        <authorList>
            <person name="Atibalentja N."/>
            <person name="Keating K."/>
            <person name="Fields C.J."/>
        </authorList>
    </citation>
    <scope>NUCLEOTIDE SEQUENCE</scope>
    <source>
        <strain evidence="2">Niue_2</strain>
        <tissue evidence="2">Leaf</tissue>
    </source>
</reference>
<organism evidence="2 3">
    <name type="scientific">Colocasia esculenta</name>
    <name type="common">Wild taro</name>
    <name type="synonym">Arum esculentum</name>
    <dbReference type="NCBI Taxonomy" id="4460"/>
    <lineage>
        <taxon>Eukaryota</taxon>
        <taxon>Viridiplantae</taxon>
        <taxon>Streptophyta</taxon>
        <taxon>Embryophyta</taxon>
        <taxon>Tracheophyta</taxon>
        <taxon>Spermatophyta</taxon>
        <taxon>Magnoliopsida</taxon>
        <taxon>Liliopsida</taxon>
        <taxon>Araceae</taxon>
        <taxon>Aroideae</taxon>
        <taxon>Colocasieae</taxon>
        <taxon>Colocasia</taxon>
    </lineage>
</organism>
<name>A0A843WSY1_COLES</name>
<evidence type="ECO:0000313" key="2">
    <source>
        <dbReference type="EMBL" id="MQM07565.1"/>
    </source>
</evidence>
<keyword evidence="3" id="KW-1185">Reference proteome</keyword>
<feature type="non-terminal residue" evidence="2">
    <location>
        <position position="1"/>
    </location>
</feature>
<protein>
    <submittedName>
        <fullName evidence="2">Uncharacterized protein</fullName>
    </submittedName>
</protein>